<evidence type="ECO:0000256" key="6">
    <source>
        <dbReference type="ARBA" id="ARBA00022839"/>
    </source>
</evidence>
<keyword evidence="7" id="KW-0255">Endonuclease</keyword>
<reference evidence="10 11" key="1">
    <citation type="submission" date="2016-01" db="EMBL/GenBank/DDBJ databases">
        <title>Janibacter melonis strain CD11_4 genome sequencing and assembly.</title>
        <authorList>
            <person name="Nair G.R."/>
            <person name="Kaur G."/>
            <person name="Chander A.M."/>
            <person name="Mayilraj S."/>
        </authorList>
    </citation>
    <scope>NUCLEOTIDE SEQUENCE [LARGE SCALE GENOMIC DNA]</scope>
    <source>
        <strain evidence="10 11">CD11-4</strain>
    </source>
</reference>
<comment type="function">
    <text evidence="7">SbcCD cleaves DNA hairpin structures. These structures can inhibit DNA replication and are intermediates in certain DNA recombination reactions. The complex acts as a 3'-&gt;5' double strand exonuclease that can open hairpins. It also has a 5' single-strand endonuclease activity.</text>
</comment>
<keyword evidence="11" id="KW-1185">Reference proteome</keyword>
<dbReference type="Proteomes" id="UP000076976">
    <property type="component" value="Unassembled WGS sequence"/>
</dbReference>
<dbReference type="AlphaFoldDB" id="A0A176QBL6"/>
<evidence type="ECO:0000256" key="2">
    <source>
        <dbReference type="ARBA" id="ARBA00011322"/>
    </source>
</evidence>
<sequence length="390" mass="41297">MRLIHTSDWHLGRAFHGVRLLDAQAAYLDHLVETARSESVDAVVVAGDVYDRAIPAPDAVELLSDVLHRLQAVGTQVVLSPGNHDSARRLGFGSGLLEHAGVHIRTSVDDLARPVLVGDGAIYALPYLDPASVSVTDALEVSTRSHAAVISAAMDRVRADAATRGPRTVVAAHCFAVGGASSDSERDIACGGVSAVPTSVFDGVSYVALGHLHGAQQVGERAWYSGSPVAMSFSEAGHTKCSLLVEVDETGTAHVERVAAPVTRRLATLRGDLEDLLADPALEDAQDAWVQATLTDTLAPRRAMEQLRTRFPHTLSLVLDPRGGVVREHRRPSQVAGRAAVEVCTDFVADVRPGGTVGADERALLREAVEAVQRAHDDEGSATTRERGVA</sequence>
<evidence type="ECO:0000256" key="7">
    <source>
        <dbReference type="RuleBase" id="RU363069"/>
    </source>
</evidence>
<evidence type="ECO:0000313" key="11">
    <source>
        <dbReference type="Proteomes" id="UP000076976"/>
    </source>
</evidence>
<evidence type="ECO:0000256" key="5">
    <source>
        <dbReference type="ARBA" id="ARBA00022801"/>
    </source>
</evidence>
<dbReference type="Pfam" id="PF00149">
    <property type="entry name" value="Metallophos"/>
    <property type="match status" value="1"/>
</dbReference>
<evidence type="ECO:0000313" key="10">
    <source>
        <dbReference type="EMBL" id="OAB87038.1"/>
    </source>
</evidence>
<comment type="caution">
    <text evidence="10">The sequence shown here is derived from an EMBL/GenBank/DDBJ whole genome shotgun (WGS) entry which is preliminary data.</text>
</comment>
<keyword evidence="6 7" id="KW-0269">Exonuclease</keyword>
<keyword evidence="7" id="KW-0235">DNA replication</keyword>
<dbReference type="GO" id="GO:0006310">
    <property type="term" value="P:DNA recombination"/>
    <property type="evidence" value="ECO:0007669"/>
    <property type="project" value="UniProtKB-KW"/>
</dbReference>
<evidence type="ECO:0000256" key="1">
    <source>
        <dbReference type="ARBA" id="ARBA00010555"/>
    </source>
</evidence>
<evidence type="ECO:0000259" key="9">
    <source>
        <dbReference type="Pfam" id="PF12320"/>
    </source>
</evidence>
<dbReference type="STRING" id="262209.AWH69_11695"/>
<dbReference type="GO" id="GO:0004519">
    <property type="term" value="F:endonuclease activity"/>
    <property type="evidence" value="ECO:0007669"/>
    <property type="project" value="UniProtKB-KW"/>
</dbReference>
<feature type="domain" description="Nuclease SbcCD subunit D C-terminal" evidence="9">
    <location>
        <begin position="263"/>
        <end position="320"/>
    </location>
</feature>
<protein>
    <recommendedName>
        <fullName evidence="3 7">Nuclease SbcCD subunit D</fullName>
    </recommendedName>
</protein>
<proteinExistence type="inferred from homology"/>
<keyword evidence="7" id="KW-0233">DNA recombination</keyword>
<dbReference type="InterPro" id="IPR004843">
    <property type="entry name" value="Calcineurin-like_PHP"/>
</dbReference>
<dbReference type="EMBL" id="LQZG01000003">
    <property type="protein sequence ID" value="OAB87038.1"/>
    <property type="molecule type" value="Genomic_DNA"/>
</dbReference>
<dbReference type="GO" id="GO:0008408">
    <property type="term" value="F:3'-5' exonuclease activity"/>
    <property type="evidence" value="ECO:0007669"/>
    <property type="project" value="InterPro"/>
</dbReference>
<dbReference type="GO" id="GO:0006260">
    <property type="term" value="P:DNA replication"/>
    <property type="evidence" value="ECO:0007669"/>
    <property type="project" value="UniProtKB-KW"/>
</dbReference>
<dbReference type="Gene3D" id="3.60.21.10">
    <property type="match status" value="1"/>
</dbReference>
<dbReference type="SUPFAM" id="SSF56300">
    <property type="entry name" value="Metallo-dependent phosphatases"/>
    <property type="match status" value="1"/>
</dbReference>
<gene>
    <name evidence="7" type="primary">sbcD</name>
    <name evidence="10" type="ORF">AWH69_11695</name>
</gene>
<comment type="subunit">
    <text evidence="2 7">Heterodimer of SbcC and SbcD.</text>
</comment>
<dbReference type="NCBIfam" id="TIGR00619">
    <property type="entry name" value="sbcd"/>
    <property type="match status" value="1"/>
</dbReference>
<dbReference type="RefSeq" id="WP_068275728.1">
    <property type="nucleotide sequence ID" value="NZ_LQZG01000003.1"/>
</dbReference>
<evidence type="ECO:0000259" key="8">
    <source>
        <dbReference type="Pfam" id="PF00149"/>
    </source>
</evidence>
<dbReference type="PANTHER" id="PTHR30337">
    <property type="entry name" value="COMPONENT OF ATP-DEPENDENT DSDNA EXONUCLEASE"/>
    <property type="match status" value="1"/>
</dbReference>
<organism evidence="10 11">
    <name type="scientific">Janibacter melonis</name>
    <dbReference type="NCBI Taxonomy" id="262209"/>
    <lineage>
        <taxon>Bacteria</taxon>
        <taxon>Bacillati</taxon>
        <taxon>Actinomycetota</taxon>
        <taxon>Actinomycetes</taxon>
        <taxon>Micrococcales</taxon>
        <taxon>Intrasporangiaceae</taxon>
        <taxon>Janibacter</taxon>
    </lineage>
</organism>
<dbReference type="InterPro" id="IPR004593">
    <property type="entry name" value="SbcD"/>
</dbReference>
<keyword evidence="4 7" id="KW-0540">Nuclease</keyword>
<dbReference type="InterPro" id="IPR050535">
    <property type="entry name" value="DNA_Repair-Maintenance_Comp"/>
</dbReference>
<evidence type="ECO:0000256" key="4">
    <source>
        <dbReference type="ARBA" id="ARBA00022722"/>
    </source>
</evidence>
<accession>A0A176QBL6</accession>
<dbReference type="InterPro" id="IPR029052">
    <property type="entry name" value="Metallo-depent_PP-like"/>
</dbReference>
<dbReference type="InterPro" id="IPR041796">
    <property type="entry name" value="Mre11_N"/>
</dbReference>
<feature type="domain" description="Calcineurin-like phosphoesterase" evidence="8">
    <location>
        <begin position="1"/>
        <end position="213"/>
    </location>
</feature>
<comment type="similarity">
    <text evidence="1 7">Belongs to the SbcD family.</text>
</comment>
<evidence type="ECO:0000256" key="3">
    <source>
        <dbReference type="ARBA" id="ARBA00013365"/>
    </source>
</evidence>
<name>A0A176QBL6_9MICO</name>
<keyword evidence="5 7" id="KW-0378">Hydrolase</keyword>
<dbReference type="CDD" id="cd00840">
    <property type="entry name" value="MPP_Mre11_N"/>
    <property type="match status" value="1"/>
</dbReference>
<dbReference type="InterPro" id="IPR026843">
    <property type="entry name" value="SbcD_C"/>
</dbReference>
<dbReference type="Pfam" id="PF12320">
    <property type="entry name" value="SbcD_C"/>
    <property type="match status" value="1"/>
</dbReference>
<dbReference type="PANTHER" id="PTHR30337:SF0">
    <property type="entry name" value="NUCLEASE SBCCD SUBUNIT D"/>
    <property type="match status" value="1"/>
</dbReference>